<dbReference type="Pfam" id="PF02684">
    <property type="entry name" value="LpxB"/>
    <property type="match status" value="1"/>
</dbReference>
<dbReference type="GO" id="GO:0008915">
    <property type="term" value="F:lipid-A-disaccharide synthase activity"/>
    <property type="evidence" value="ECO:0007669"/>
    <property type="project" value="UniProtKB-UniRule"/>
</dbReference>
<keyword evidence="5" id="KW-0441">Lipid A biosynthesis</keyword>
<dbReference type="STRING" id="1162668.LFE_1447"/>
<dbReference type="AlphaFoldDB" id="I0IPD1"/>
<keyword evidence="6" id="KW-0328">Glycosyltransferase</keyword>
<evidence type="ECO:0000256" key="6">
    <source>
        <dbReference type="ARBA" id="ARBA00022676"/>
    </source>
</evidence>
<dbReference type="OrthoDB" id="9801642at2"/>
<dbReference type="NCBIfam" id="TIGR00215">
    <property type="entry name" value="lpxB"/>
    <property type="match status" value="1"/>
</dbReference>
<reference evidence="12" key="2">
    <citation type="submission" date="2012-03" db="EMBL/GenBank/DDBJ databases">
        <title>The complete genome sequence of the pioneer microbe on fresh volcanic deposit, Leptospirillum ferrooxidans strain C2-3.</title>
        <authorList>
            <person name="Fujimura R."/>
            <person name="Sato Y."/>
            <person name="Nishizawa T."/>
            <person name="Nanba K."/>
            <person name="Oshima K."/>
            <person name="Hattori M."/>
            <person name="Kamijo T."/>
            <person name="Ohta H."/>
        </authorList>
    </citation>
    <scope>NUCLEOTIDE SEQUENCE [LARGE SCALE GENOMIC DNA]</scope>
    <source>
        <strain evidence="12">C2-3</strain>
    </source>
</reference>
<dbReference type="Proteomes" id="UP000007382">
    <property type="component" value="Chromosome"/>
</dbReference>
<evidence type="ECO:0000313" key="11">
    <source>
        <dbReference type="EMBL" id="BAM07130.1"/>
    </source>
</evidence>
<dbReference type="KEGG" id="lfc:LFE_1447"/>
<evidence type="ECO:0000256" key="10">
    <source>
        <dbReference type="NCBIfam" id="TIGR00215"/>
    </source>
</evidence>
<dbReference type="PANTHER" id="PTHR30372">
    <property type="entry name" value="LIPID-A-DISACCHARIDE SYNTHASE"/>
    <property type="match status" value="1"/>
</dbReference>
<evidence type="ECO:0000256" key="3">
    <source>
        <dbReference type="ARBA" id="ARBA00020902"/>
    </source>
</evidence>
<keyword evidence="12" id="KW-1185">Reference proteome</keyword>
<name>I0IPD1_LEPFC</name>
<evidence type="ECO:0000256" key="5">
    <source>
        <dbReference type="ARBA" id="ARBA00022556"/>
    </source>
</evidence>
<evidence type="ECO:0000256" key="4">
    <source>
        <dbReference type="ARBA" id="ARBA00022516"/>
    </source>
</evidence>
<dbReference type="EC" id="2.4.1.182" evidence="2 10"/>
<dbReference type="EMBL" id="AP012342">
    <property type="protein sequence ID" value="BAM07130.1"/>
    <property type="molecule type" value="Genomic_DNA"/>
</dbReference>
<dbReference type="HOGENOM" id="CLU_036577_3_0_0"/>
<evidence type="ECO:0000256" key="7">
    <source>
        <dbReference type="ARBA" id="ARBA00022679"/>
    </source>
</evidence>
<keyword evidence="8" id="KW-0443">Lipid metabolism</keyword>
<evidence type="ECO:0000256" key="2">
    <source>
        <dbReference type="ARBA" id="ARBA00012687"/>
    </source>
</evidence>
<dbReference type="RefSeq" id="WP_014449617.1">
    <property type="nucleotide sequence ID" value="NC_017094.1"/>
</dbReference>
<reference evidence="11 12" key="1">
    <citation type="journal article" date="2012" name="J. Bacteriol.">
        <title>Complete Genome Sequence of Leptospirillum ferrooxidans Strain C2-3, Isolated from a Fresh Volcanic Ash Deposit on the Island of Miyake, Japan.</title>
        <authorList>
            <person name="Fujimura R."/>
            <person name="Sato Y."/>
            <person name="Nishizawa T."/>
            <person name="Oshima K."/>
            <person name="Kim S.-W."/>
            <person name="Hattori M."/>
            <person name="Kamijo T."/>
            <person name="Ohta H."/>
        </authorList>
    </citation>
    <scope>NUCLEOTIDE SEQUENCE [LARGE SCALE GENOMIC DNA]</scope>
    <source>
        <strain evidence="11 12">C2-3</strain>
    </source>
</reference>
<gene>
    <name evidence="11" type="primary">lpxB</name>
    <name evidence="11" type="ordered locus">LFE_1447</name>
</gene>
<proteinExistence type="predicted"/>
<sequence>MTLSSNSSASPRSLLIVTGEPSGDQHGARLLLALKEIEPNVQAFAVGGENLRKAGAGILVDIAELSVMGLVEVAQKIPVLLRAKNRILEAVRLHHIKTAVLIDFSGFNLRLAKSLKAMGVRIFYYVSPQVWASRKGRVKKIRELVDHMFVIFPFERDFYEAEGVPVTFVGHPLLDEARPQEDPETLKRRFFPGIAPSITKDGDLPFPRVIGLLPGSRASEIRYLYPRMLAAFDLLRTKYPGLRAVVPQTPHLNDSLFSPMESIYPWALDPDVFRRVPGRFREVTKACDLAIVTSGTATLETALLDVPMVVVYVMNAFSYQIARRLVTVPAIGMVNLVAGLSSDGRTAMPELIQEKASPERIFSEVCQIFSDPGRIKRMKESLARVQGSLGEPGASGKAAAEMARLLGWKKEDSLS</sequence>
<accession>I0IPD1</accession>
<evidence type="ECO:0000256" key="8">
    <source>
        <dbReference type="ARBA" id="ARBA00023098"/>
    </source>
</evidence>
<keyword evidence="7" id="KW-0808">Transferase</keyword>
<dbReference type="PANTHER" id="PTHR30372:SF4">
    <property type="entry name" value="LIPID-A-DISACCHARIDE SYNTHASE, MITOCHONDRIAL-RELATED"/>
    <property type="match status" value="1"/>
</dbReference>
<dbReference type="SUPFAM" id="SSF53756">
    <property type="entry name" value="UDP-Glycosyltransferase/glycogen phosphorylase"/>
    <property type="match status" value="1"/>
</dbReference>
<evidence type="ECO:0000313" key="12">
    <source>
        <dbReference type="Proteomes" id="UP000007382"/>
    </source>
</evidence>
<comment type="catalytic activity">
    <reaction evidence="9">
        <text>a lipid X + a UDP-2-N,3-O-bis[(3R)-3-hydroxyacyl]-alpha-D-glucosamine = a lipid A disaccharide + UDP + H(+)</text>
        <dbReference type="Rhea" id="RHEA:67828"/>
        <dbReference type="ChEBI" id="CHEBI:15378"/>
        <dbReference type="ChEBI" id="CHEBI:58223"/>
        <dbReference type="ChEBI" id="CHEBI:137748"/>
        <dbReference type="ChEBI" id="CHEBI:176338"/>
        <dbReference type="ChEBI" id="CHEBI:176343"/>
        <dbReference type="EC" id="2.4.1.182"/>
    </reaction>
</comment>
<dbReference type="InterPro" id="IPR003835">
    <property type="entry name" value="Glyco_trans_19"/>
</dbReference>
<dbReference type="GO" id="GO:0009245">
    <property type="term" value="P:lipid A biosynthetic process"/>
    <property type="evidence" value="ECO:0007669"/>
    <property type="project" value="UniProtKB-UniRule"/>
</dbReference>
<dbReference type="PATRIC" id="fig|1162668.3.peg.1716"/>
<dbReference type="GO" id="GO:0005543">
    <property type="term" value="F:phospholipid binding"/>
    <property type="evidence" value="ECO:0007669"/>
    <property type="project" value="TreeGrafter"/>
</dbReference>
<protein>
    <recommendedName>
        <fullName evidence="3 10">Lipid-A-disaccharide synthase</fullName>
        <ecNumber evidence="2 10">2.4.1.182</ecNumber>
    </recommendedName>
</protein>
<organism evidence="11 12">
    <name type="scientific">Leptospirillum ferrooxidans (strain C2-3)</name>
    <dbReference type="NCBI Taxonomy" id="1162668"/>
    <lineage>
        <taxon>Bacteria</taxon>
        <taxon>Pseudomonadati</taxon>
        <taxon>Nitrospirota</taxon>
        <taxon>Nitrospiria</taxon>
        <taxon>Nitrospirales</taxon>
        <taxon>Nitrospiraceae</taxon>
        <taxon>Leptospirillum</taxon>
    </lineage>
</organism>
<keyword evidence="4" id="KW-0444">Lipid biosynthesis</keyword>
<dbReference type="eggNOG" id="COG0763">
    <property type="taxonomic scope" value="Bacteria"/>
</dbReference>
<comment type="function">
    <text evidence="1">Condensation of UDP-2,3-diacylglucosamine and 2,3-diacylglucosamine-1-phosphate to form lipid A disaccharide, a precursor of lipid A, a phosphorylated glycolipid that anchors the lipopolysaccharide to the outer membrane of the cell.</text>
</comment>
<evidence type="ECO:0000256" key="1">
    <source>
        <dbReference type="ARBA" id="ARBA00002056"/>
    </source>
</evidence>
<evidence type="ECO:0000256" key="9">
    <source>
        <dbReference type="ARBA" id="ARBA00048975"/>
    </source>
</evidence>
<dbReference type="GO" id="GO:0016020">
    <property type="term" value="C:membrane"/>
    <property type="evidence" value="ECO:0007669"/>
    <property type="project" value="GOC"/>
</dbReference>